<comment type="similarity">
    <text evidence="2 6">Belongs to the glycosyl hydrolase 27 family.</text>
</comment>
<organism evidence="8 9">
    <name type="scientific">Cylindrobasidium torrendii FP15055 ss-10</name>
    <dbReference type="NCBI Taxonomy" id="1314674"/>
    <lineage>
        <taxon>Eukaryota</taxon>
        <taxon>Fungi</taxon>
        <taxon>Dikarya</taxon>
        <taxon>Basidiomycota</taxon>
        <taxon>Agaricomycotina</taxon>
        <taxon>Agaricomycetes</taxon>
        <taxon>Agaricomycetidae</taxon>
        <taxon>Agaricales</taxon>
        <taxon>Marasmiineae</taxon>
        <taxon>Physalacriaceae</taxon>
        <taxon>Cylindrobasidium</taxon>
    </lineage>
</organism>
<evidence type="ECO:0000256" key="7">
    <source>
        <dbReference type="SAM" id="SignalP"/>
    </source>
</evidence>
<feature type="chain" id="PRO_5002316768" description="Alpha-galactosidase" evidence="7">
    <location>
        <begin position="26"/>
        <end position="289"/>
    </location>
</feature>
<evidence type="ECO:0000313" key="9">
    <source>
        <dbReference type="Proteomes" id="UP000054007"/>
    </source>
</evidence>
<name>A0A0D7AY55_9AGAR</name>
<protein>
    <recommendedName>
        <fullName evidence="3 6">Alpha-galactosidase</fullName>
        <ecNumber evidence="3 6">3.2.1.22</ecNumber>
    </recommendedName>
    <alternativeName>
        <fullName evidence="6">Melibiase</fullName>
    </alternativeName>
</protein>
<dbReference type="InterPro" id="IPR017853">
    <property type="entry name" value="GH"/>
</dbReference>
<dbReference type="SUPFAM" id="SSF51445">
    <property type="entry name" value="(Trans)glycosidases"/>
    <property type="match status" value="1"/>
</dbReference>
<dbReference type="OrthoDB" id="5795902at2759"/>
<keyword evidence="7" id="KW-0732">Signal</keyword>
<keyword evidence="9" id="KW-1185">Reference proteome</keyword>
<dbReference type="PRINTS" id="PR00740">
    <property type="entry name" value="GLHYDRLASE27"/>
</dbReference>
<evidence type="ECO:0000313" key="8">
    <source>
        <dbReference type="EMBL" id="KIY63288.1"/>
    </source>
</evidence>
<dbReference type="Gene3D" id="3.20.20.70">
    <property type="entry name" value="Aldolase class I"/>
    <property type="match status" value="1"/>
</dbReference>
<dbReference type="GO" id="GO:0005975">
    <property type="term" value="P:carbohydrate metabolic process"/>
    <property type="evidence" value="ECO:0007669"/>
    <property type="project" value="InterPro"/>
</dbReference>
<dbReference type="EMBL" id="KN880706">
    <property type="protein sequence ID" value="KIY63288.1"/>
    <property type="molecule type" value="Genomic_DNA"/>
</dbReference>
<gene>
    <name evidence="8" type="ORF">CYLTODRAFT_446696</name>
</gene>
<proteinExistence type="inferred from homology"/>
<dbReference type="EC" id="3.2.1.22" evidence="3 6"/>
<evidence type="ECO:0000256" key="6">
    <source>
        <dbReference type="RuleBase" id="RU361168"/>
    </source>
</evidence>
<feature type="signal peptide" evidence="7">
    <location>
        <begin position="1"/>
        <end position="25"/>
    </location>
</feature>
<dbReference type="Proteomes" id="UP000054007">
    <property type="component" value="Unassembled WGS sequence"/>
</dbReference>
<dbReference type="STRING" id="1314674.A0A0D7AY55"/>
<dbReference type="CDD" id="cd14792">
    <property type="entry name" value="GH27"/>
    <property type="match status" value="1"/>
</dbReference>
<dbReference type="Pfam" id="PF16499">
    <property type="entry name" value="Melibiase_2"/>
    <property type="match status" value="1"/>
</dbReference>
<dbReference type="InterPro" id="IPR002241">
    <property type="entry name" value="Glyco_hydro_27"/>
</dbReference>
<comment type="catalytic activity">
    <reaction evidence="1 6">
        <text>Hydrolysis of terminal, non-reducing alpha-D-galactose residues in alpha-D-galactosides, including galactose oligosaccharides, galactomannans and galactolipids.</text>
        <dbReference type="EC" id="3.2.1.22"/>
    </reaction>
</comment>
<sequence length="289" mass="32650">MARFQVLSHLVFVGVHLCTTSLAEGRVSPRQSDGEEMWKGVGKLPFMGFNTWNGFGCNYNESVLEENAQLMINLGLKAWHTRIRIDVGYNYVNVDDCYSEPQRNKDGDIVVREEKFPSGMRALTDKIHALGLYVDSNPSLAIPGNTPHSKAGIYGDSGWFTCNNGSGSFQNEERDARLFQVEWGFDLLKFDNCAVPYDIIIQEGQVGKYARMSNAIKGLAEDTGNPPLLFSLCEWGRLQPWLWGRDLGQAWRTTEDIGPRWDSVTQIINQNSFHATPEKEQFFPRINST</sequence>
<keyword evidence="5 6" id="KW-0326">Glycosidase</keyword>
<reference evidence="8 9" key="1">
    <citation type="journal article" date="2015" name="Fungal Genet. Biol.">
        <title>Evolution of novel wood decay mechanisms in Agaricales revealed by the genome sequences of Fistulina hepatica and Cylindrobasidium torrendii.</title>
        <authorList>
            <person name="Floudas D."/>
            <person name="Held B.W."/>
            <person name="Riley R."/>
            <person name="Nagy L.G."/>
            <person name="Koehler G."/>
            <person name="Ransdell A.S."/>
            <person name="Younus H."/>
            <person name="Chow J."/>
            <person name="Chiniquy J."/>
            <person name="Lipzen A."/>
            <person name="Tritt A."/>
            <person name="Sun H."/>
            <person name="Haridas S."/>
            <person name="LaButti K."/>
            <person name="Ohm R.A."/>
            <person name="Kues U."/>
            <person name="Blanchette R.A."/>
            <person name="Grigoriev I.V."/>
            <person name="Minto R.E."/>
            <person name="Hibbett D.S."/>
        </authorList>
    </citation>
    <scope>NUCLEOTIDE SEQUENCE [LARGE SCALE GENOMIC DNA]</scope>
    <source>
        <strain evidence="8 9">FP15055 ss-10</strain>
    </source>
</reference>
<dbReference type="GO" id="GO:0004557">
    <property type="term" value="F:alpha-galactosidase activity"/>
    <property type="evidence" value="ECO:0007669"/>
    <property type="project" value="UniProtKB-EC"/>
</dbReference>
<keyword evidence="6" id="KW-1015">Disulfide bond</keyword>
<evidence type="ECO:0000256" key="3">
    <source>
        <dbReference type="ARBA" id="ARBA00012755"/>
    </source>
</evidence>
<evidence type="ECO:0000256" key="4">
    <source>
        <dbReference type="ARBA" id="ARBA00022801"/>
    </source>
</evidence>
<dbReference type="PANTHER" id="PTHR11452:SF75">
    <property type="entry name" value="ALPHA-GALACTOSIDASE MEL1"/>
    <property type="match status" value="1"/>
</dbReference>
<evidence type="ECO:0000256" key="5">
    <source>
        <dbReference type="ARBA" id="ARBA00023295"/>
    </source>
</evidence>
<evidence type="ECO:0000256" key="2">
    <source>
        <dbReference type="ARBA" id="ARBA00009743"/>
    </source>
</evidence>
<dbReference type="AlphaFoldDB" id="A0A0D7AY55"/>
<keyword evidence="4 6" id="KW-0378">Hydrolase</keyword>
<dbReference type="InterPro" id="IPR013785">
    <property type="entry name" value="Aldolase_TIM"/>
</dbReference>
<accession>A0A0D7AY55</accession>
<evidence type="ECO:0000256" key="1">
    <source>
        <dbReference type="ARBA" id="ARBA00001255"/>
    </source>
</evidence>
<dbReference type="PANTHER" id="PTHR11452">
    <property type="entry name" value="ALPHA-GALACTOSIDASE/ALPHA-N-ACETYLGALACTOSAMINIDASE"/>
    <property type="match status" value="1"/>
</dbReference>